<dbReference type="AlphaFoldDB" id="A0A6M1T4A3"/>
<feature type="signal peptide" evidence="1">
    <location>
        <begin position="1"/>
        <end position="25"/>
    </location>
</feature>
<protein>
    <recommendedName>
        <fullName evidence="4">DUF3996 domain-containing protein</fullName>
    </recommendedName>
</protein>
<organism evidence="2 3">
    <name type="scientific">Halalkalibaculum roseum</name>
    <dbReference type="NCBI Taxonomy" id="2709311"/>
    <lineage>
        <taxon>Bacteria</taxon>
        <taxon>Pseudomonadati</taxon>
        <taxon>Balneolota</taxon>
        <taxon>Balneolia</taxon>
        <taxon>Balneolales</taxon>
        <taxon>Balneolaceae</taxon>
        <taxon>Halalkalibaculum</taxon>
    </lineage>
</organism>
<evidence type="ECO:0008006" key="4">
    <source>
        <dbReference type="Google" id="ProtNLM"/>
    </source>
</evidence>
<evidence type="ECO:0000313" key="3">
    <source>
        <dbReference type="Proteomes" id="UP000473278"/>
    </source>
</evidence>
<sequence>MDIKKLLLTLASIFFLAATLNTAHAQQSENKVGLGLMVGEPTGISFKAWTSDNTAFDAGLAWSVGRYDAVNLHADYLWHHFGVFGDEIERGQLPVYYGIGGRIVFADDYPDPGDENVLLGARVPVGVNYLLEENPIGFFLEVAPIVNIIPETDFDVDAALGVRYYF</sequence>
<accession>A0A6M1T4A3</accession>
<evidence type="ECO:0000313" key="2">
    <source>
        <dbReference type="EMBL" id="NGP77577.1"/>
    </source>
</evidence>
<dbReference type="EMBL" id="JAALLT010000004">
    <property type="protein sequence ID" value="NGP77577.1"/>
    <property type="molecule type" value="Genomic_DNA"/>
</dbReference>
<keyword evidence="3" id="KW-1185">Reference proteome</keyword>
<dbReference type="Proteomes" id="UP000473278">
    <property type="component" value="Unassembled WGS sequence"/>
</dbReference>
<reference evidence="2 3" key="1">
    <citation type="submission" date="2020-02" db="EMBL/GenBank/DDBJ databases">
        <title>Balneolaceae bacterium YR4-1, complete genome.</title>
        <authorList>
            <person name="Li Y."/>
            <person name="Wu S."/>
        </authorList>
    </citation>
    <scope>NUCLEOTIDE SEQUENCE [LARGE SCALE GENOMIC DNA]</scope>
    <source>
        <strain evidence="2 3">YR4-1</strain>
    </source>
</reference>
<evidence type="ECO:0000256" key="1">
    <source>
        <dbReference type="SAM" id="SignalP"/>
    </source>
</evidence>
<feature type="chain" id="PRO_5027090938" description="DUF3996 domain-containing protein" evidence="1">
    <location>
        <begin position="26"/>
        <end position="166"/>
    </location>
</feature>
<comment type="caution">
    <text evidence="2">The sequence shown here is derived from an EMBL/GenBank/DDBJ whole genome shotgun (WGS) entry which is preliminary data.</text>
</comment>
<proteinExistence type="predicted"/>
<name>A0A6M1T4A3_9BACT</name>
<dbReference type="RefSeq" id="WP_165143105.1">
    <property type="nucleotide sequence ID" value="NZ_JAALLT010000004.1"/>
</dbReference>
<keyword evidence="1" id="KW-0732">Signal</keyword>
<gene>
    <name evidence="2" type="ORF">G3570_13090</name>
</gene>